<comment type="caution">
    <text evidence="1">The sequence shown here is derived from an EMBL/GenBank/DDBJ whole genome shotgun (WGS) entry which is preliminary data.</text>
</comment>
<organism evidence="1 2">
    <name type="scientific">Paramecium sonneborni</name>
    <dbReference type="NCBI Taxonomy" id="65129"/>
    <lineage>
        <taxon>Eukaryota</taxon>
        <taxon>Sar</taxon>
        <taxon>Alveolata</taxon>
        <taxon>Ciliophora</taxon>
        <taxon>Intramacronucleata</taxon>
        <taxon>Oligohymenophorea</taxon>
        <taxon>Peniculida</taxon>
        <taxon>Parameciidae</taxon>
        <taxon>Paramecium</taxon>
    </lineage>
</organism>
<accession>A0A8S1QD16</accession>
<dbReference type="EMBL" id="CAJJDN010000102">
    <property type="protein sequence ID" value="CAD8113004.1"/>
    <property type="molecule type" value="Genomic_DNA"/>
</dbReference>
<evidence type="ECO:0000313" key="2">
    <source>
        <dbReference type="Proteomes" id="UP000692954"/>
    </source>
</evidence>
<keyword evidence="2" id="KW-1185">Reference proteome</keyword>
<protein>
    <submittedName>
        <fullName evidence="1">Uncharacterized protein</fullName>
    </submittedName>
</protein>
<evidence type="ECO:0000313" key="1">
    <source>
        <dbReference type="EMBL" id="CAD8113004.1"/>
    </source>
</evidence>
<gene>
    <name evidence="1" type="ORF">PSON_ATCC_30995.1.T1020051</name>
</gene>
<name>A0A8S1QD16_9CILI</name>
<proteinExistence type="predicted"/>
<dbReference type="Proteomes" id="UP000692954">
    <property type="component" value="Unassembled WGS sequence"/>
</dbReference>
<sequence>MINLKYQQFSDTQISLKNNQIDKFKEIILVSLKQRVVQKQFGKGEQSQNIIDLLLSQIQGRNLRLNIQQCITDDFVDQIEDNIKQLFLEIKKKQNCFQSRNFQIVNISKNQSNKYFTVILDIQKQVIKLTINNIKIVSRVYSEIFGDLQVNF</sequence>
<dbReference type="AlphaFoldDB" id="A0A8S1QD16"/>
<reference evidence="1" key="1">
    <citation type="submission" date="2021-01" db="EMBL/GenBank/DDBJ databases">
        <authorList>
            <consortium name="Genoscope - CEA"/>
            <person name="William W."/>
        </authorList>
    </citation>
    <scope>NUCLEOTIDE SEQUENCE</scope>
</reference>